<comment type="caution">
    <text evidence="1">The sequence shown here is derived from an EMBL/GenBank/DDBJ whole genome shotgun (WGS) entry which is preliminary data.</text>
</comment>
<name>A0AAN8KGN5_9TELE</name>
<dbReference type="Proteomes" id="UP001356427">
    <property type="component" value="Unassembled WGS sequence"/>
</dbReference>
<evidence type="ECO:0000313" key="1">
    <source>
        <dbReference type="EMBL" id="KAK6269328.1"/>
    </source>
</evidence>
<reference evidence="1 2" key="1">
    <citation type="submission" date="2021-04" db="EMBL/GenBank/DDBJ databases">
        <authorList>
            <person name="De Guttry C."/>
            <person name="Zahm M."/>
            <person name="Klopp C."/>
            <person name="Cabau C."/>
            <person name="Louis A."/>
            <person name="Berthelot C."/>
            <person name="Parey E."/>
            <person name="Roest Crollius H."/>
            <person name="Montfort J."/>
            <person name="Robinson-Rechavi M."/>
            <person name="Bucao C."/>
            <person name="Bouchez O."/>
            <person name="Gislard M."/>
            <person name="Lluch J."/>
            <person name="Milhes M."/>
            <person name="Lampietro C."/>
            <person name="Lopez Roques C."/>
            <person name="Donnadieu C."/>
            <person name="Braasch I."/>
            <person name="Desvignes T."/>
            <person name="Postlethwait J."/>
            <person name="Bobe J."/>
            <person name="Wedekind C."/>
            <person name="Guiguen Y."/>
        </authorList>
    </citation>
    <scope>NUCLEOTIDE SEQUENCE [LARGE SCALE GENOMIC DNA]</scope>
    <source>
        <strain evidence="1">Cs_M1</strain>
        <tissue evidence="1">Blood</tissue>
    </source>
</reference>
<proteinExistence type="predicted"/>
<accession>A0AAN8KGN5</accession>
<gene>
    <name evidence="1" type="ORF">J4Q44_G00393560</name>
</gene>
<sequence length="321" mass="37010">MAKLLMYSIPHVPRLRQKKAAASPVGLQVTVQHCCASLQEPDKDLSIAGVAEMESDVMDCRVVQASCPICLKMYPGRYYPKCQKVYCTGGGEYLPITRGYYRSYIEVLRRCILDEGPEGMGEKMGKNPIYSISDLDSGNVKAIGEIFSASLVQGRPSPCFMCEWCYQYIETGDMDQRPHCQIRKGLQLFELLAIIQKHSNICRELFVPGQDHAEPDADFLLSCFVPVLSGKGTCRWHLESQIMNHMQDFLKRLSRQVQLMGDSQQMRYRRKMEQVQLMGHSQQMRHRRMREKVKLMRCSQRMRCRKTSVQDQWKANDNMSE</sequence>
<evidence type="ECO:0000313" key="2">
    <source>
        <dbReference type="Proteomes" id="UP001356427"/>
    </source>
</evidence>
<dbReference type="AlphaFoldDB" id="A0AAN8KGN5"/>
<protein>
    <submittedName>
        <fullName evidence="1">Uncharacterized protein</fullName>
    </submittedName>
</protein>
<dbReference type="EMBL" id="JAGTTL010002877">
    <property type="protein sequence ID" value="KAK6269328.1"/>
    <property type="molecule type" value="Genomic_DNA"/>
</dbReference>
<keyword evidence="2" id="KW-1185">Reference proteome</keyword>
<organism evidence="1 2">
    <name type="scientific">Coregonus suidteri</name>
    <dbReference type="NCBI Taxonomy" id="861788"/>
    <lineage>
        <taxon>Eukaryota</taxon>
        <taxon>Metazoa</taxon>
        <taxon>Chordata</taxon>
        <taxon>Craniata</taxon>
        <taxon>Vertebrata</taxon>
        <taxon>Euteleostomi</taxon>
        <taxon>Actinopterygii</taxon>
        <taxon>Neopterygii</taxon>
        <taxon>Teleostei</taxon>
        <taxon>Protacanthopterygii</taxon>
        <taxon>Salmoniformes</taxon>
        <taxon>Salmonidae</taxon>
        <taxon>Coregoninae</taxon>
        <taxon>Coregonus</taxon>
    </lineage>
</organism>